<dbReference type="Gene3D" id="1.10.10.60">
    <property type="entry name" value="Homeodomain-like"/>
    <property type="match status" value="1"/>
</dbReference>
<evidence type="ECO:0000313" key="7">
    <source>
        <dbReference type="Proteomes" id="UP000056109"/>
    </source>
</evidence>
<evidence type="ECO:0000256" key="2">
    <source>
        <dbReference type="ARBA" id="ARBA00023125"/>
    </source>
</evidence>
<comment type="similarity">
    <text evidence="1">Belongs to the site-specific recombinase resolvase family.</text>
</comment>
<accession>A0A0U5F0K7</accession>
<dbReference type="InterPro" id="IPR009057">
    <property type="entry name" value="Homeodomain-like_sf"/>
</dbReference>
<dbReference type="GO" id="GO:0000150">
    <property type="term" value="F:DNA strand exchange activity"/>
    <property type="evidence" value="ECO:0007669"/>
    <property type="project" value="InterPro"/>
</dbReference>
<dbReference type="PATRIC" id="fig|446692.3.peg.2254"/>
<dbReference type="AlphaFoldDB" id="A0A0U5F0K7"/>
<evidence type="ECO:0000313" key="6">
    <source>
        <dbReference type="EMBL" id="CEF41480.1"/>
    </source>
</evidence>
<proteinExistence type="inferred from homology"/>
<dbReference type="PANTHER" id="PTHR30461:SF2">
    <property type="entry name" value="SERINE RECOMBINASE PINE-RELATED"/>
    <property type="match status" value="1"/>
</dbReference>
<dbReference type="SMART" id="SM00857">
    <property type="entry name" value="Resolvase"/>
    <property type="match status" value="1"/>
</dbReference>
<dbReference type="PROSITE" id="PS51736">
    <property type="entry name" value="RECOMBINASES_3"/>
    <property type="match status" value="1"/>
</dbReference>
<sequence length="170" mass="18827">MFLSCAGYLRSACPVHTIPKVGNRTLSSRLNCSRCPFLNVFYSPLDSVQPERNAVDVLSLIDILKKRQIAVRILNLGIDTSGAGGRLFLLLLAGFAEFERNIIRERIMAGLDVARAKGKRPGRRSTLSPEKTAQARAMKQRGLSSREVSELLQVSRMTAWRAMNSLKAVP</sequence>
<protein>
    <recommendedName>
        <fullName evidence="5">Resolvase/invertase-type recombinase catalytic domain-containing protein</fullName>
    </recommendedName>
</protein>
<dbReference type="Pfam" id="PF00239">
    <property type="entry name" value="Resolvase"/>
    <property type="match status" value="1"/>
</dbReference>
<evidence type="ECO:0000256" key="4">
    <source>
        <dbReference type="SAM" id="MobiDB-lite"/>
    </source>
</evidence>
<evidence type="ECO:0000256" key="1">
    <source>
        <dbReference type="ARBA" id="ARBA00009913"/>
    </source>
</evidence>
<dbReference type="SUPFAM" id="SSF46689">
    <property type="entry name" value="Homeodomain-like"/>
    <property type="match status" value="1"/>
</dbReference>
<name>A0A0U5F0K7_9PROT</name>
<dbReference type="EMBL" id="LN606600">
    <property type="protein sequence ID" value="CEF41480.1"/>
    <property type="molecule type" value="Genomic_DNA"/>
</dbReference>
<dbReference type="InterPro" id="IPR006119">
    <property type="entry name" value="Resolv_N"/>
</dbReference>
<reference evidence="7" key="1">
    <citation type="submission" date="2014-09" db="EMBL/GenBank/DDBJ databases">
        <authorList>
            <person name="Illeghems K.G."/>
        </authorList>
    </citation>
    <scope>NUCLEOTIDE SEQUENCE [LARGE SCALE GENOMIC DNA]</scope>
    <source>
        <strain evidence="7">108B</strain>
    </source>
</reference>
<dbReference type="KEGG" id="asz:ASN_2178"/>
<evidence type="ECO:0000259" key="5">
    <source>
        <dbReference type="PROSITE" id="PS51736"/>
    </source>
</evidence>
<dbReference type="InterPro" id="IPR036162">
    <property type="entry name" value="Resolvase-like_N_sf"/>
</dbReference>
<dbReference type="InterPro" id="IPR050639">
    <property type="entry name" value="SSR_resolvase"/>
</dbReference>
<dbReference type="GO" id="GO:0003677">
    <property type="term" value="F:DNA binding"/>
    <property type="evidence" value="ECO:0007669"/>
    <property type="project" value="UniProtKB-KW"/>
</dbReference>
<organism evidence="6 7">
    <name type="scientific">Acetobacter senegalensis</name>
    <dbReference type="NCBI Taxonomy" id="446692"/>
    <lineage>
        <taxon>Bacteria</taxon>
        <taxon>Pseudomonadati</taxon>
        <taxon>Pseudomonadota</taxon>
        <taxon>Alphaproteobacteria</taxon>
        <taxon>Acetobacterales</taxon>
        <taxon>Acetobacteraceae</taxon>
        <taxon>Acetobacter</taxon>
    </lineage>
</organism>
<keyword evidence="7" id="KW-1185">Reference proteome</keyword>
<dbReference type="PANTHER" id="PTHR30461">
    <property type="entry name" value="DNA-INVERTASE FROM LAMBDOID PROPHAGE"/>
    <property type="match status" value="1"/>
</dbReference>
<feature type="region of interest" description="Disordered" evidence="4">
    <location>
        <begin position="119"/>
        <end position="141"/>
    </location>
</feature>
<keyword evidence="3" id="KW-0233">DNA recombination</keyword>
<dbReference type="Proteomes" id="UP000056109">
    <property type="component" value="Chromosome I"/>
</dbReference>
<dbReference type="Gene3D" id="3.40.50.1390">
    <property type="entry name" value="Resolvase, N-terminal catalytic domain"/>
    <property type="match status" value="1"/>
</dbReference>
<dbReference type="SUPFAM" id="SSF53041">
    <property type="entry name" value="Resolvase-like"/>
    <property type="match status" value="1"/>
</dbReference>
<gene>
    <name evidence="6" type="ORF">ASN_2178</name>
</gene>
<keyword evidence="2" id="KW-0238">DNA-binding</keyword>
<evidence type="ECO:0000256" key="3">
    <source>
        <dbReference type="ARBA" id="ARBA00023172"/>
    </source>
</evidence>
<feature type="domain" description="Resolvase/invertase-type recombinase catalytic" evidence="5">
    <location>
        <begin position="52"/>
        <end position="118"/>
    </location>
</feature>